<reference evidence="3" key="1">
    <citation type="submission" date="2018-05" db="EMBL/GenBank/DDBJ databases">
        <title>Leptospira yasudae sp. nov. and Leptospira stimsonii sp. nov., two pathogenic species of the genus Leptospira isolated from environmental sources.</title>
        <authorList>
            <person name="Casanovas-Massana A."/>
            <person name="Hamond C."/>
            <person name="Santos L.A."/>
            <person name="Hacker K.P."/>
            <person name="Balassiano I."/>
            <person name="Medeiros M.A."/>
            <person name="Reis M.G."/>
            <person name="Ko A.I."/>
            <person name="Wunder E.A."/>
        </authorList>
    </citation>
    <scope>NUCLEOTIDE SEQUENCE [LARGE SCALE GENOMIC DNA]</scope>
    <source>
        <strain evidence="3">AMB6-RJ</strain>
    </source>
</reference>
<dbReference type="AlphaFoldDB" id="A0A8B3CLW2"/>
<sequence>MSKKIEEKIKEFIGIAEQCPEKYQVRCFEMLVQDYLASSRELSSNKKEDNSTSKNTDQQNSNSSVKQSELKLTDLHVKVKNFIQKSSLELSQINSVFYKEEDTILLLVDDLKAVKSSEVQIRVALLNAFVSAVNTGNFEFDGEAVRVEVQKRKAYDKANFAANFKNNASLFDGMSSYNKENSIIKLSEAGKEKISDLIKELA</sequence>
<evidence type="ECO:0000313" key="2">
    <source>
        <dbReference type="EMBL" id="RHX84224.1"/>
    </source>
</evidence>
<protein>
    <submittedName>
        <fullName evidence="2">Uncharacterized protein</fullName>
    </submittedName>
</protein>
<feature type="region of interest" description="Disordered" evidence="1">
    <location>
        <begin position="42"/>
        <end position="67"/>
    </location>
</feature>
<accession>A0A8B3CLW2</accession>
<dbReference type="Proteomes" id="UP000266669">
    <property type="component" value="Unassembled WGS sequence"/>
</dbReference>
<dbReference type="EMBL" id="QHCS01000006">
    <property type="protein sequence ID" value="RHX84224.1"/>
    <property type="molecule type" value="Genomic_DNA"/>
</dbReference>
<name>A0A8B3CLW2_9LEPT</name>
<proteinExistence type="predicted"/>
<feature type="compositionally biased region" description="Polar residues" evidence="1">
    <location>
        <begin position="52"/>
        <end position="67"/>
    </location>
</feature>
<evidence type="ECO:0000313" key="3">
    <source>
        <dbReference type="Proteomes" id="UP000266669"/>
    </source>
</evidence>
<dbReference type="RefSeq" id="WP_118983414.1">
    <property type="nucleotide sequence ID" value="NZ_QHCS01000006.1"/>
</dbReference>
<comment type="caution">
    <text evidence="2">The sequence shown here is derived from an EMBL/GenBank/DDBJ whole genome shotgun (WGS) entry which is preliminary data.</text>
</comment>
<evidence type="ECO:0000256" key="1">
    <source>
        <dbReference type="SAM" id="MobiDB-lite"/>
    </source>
</evidence>
<gene>
    <name evidence="2" type="ORF">DLM78_19330</name>
</gene>
<organism evidence="2 3">
    <name type="scientific">Leptospira stimsonii</name>
    <dbReference type="NCBI Taxonomy" id="2202203"/>
    <lineage>
        <taxon>Bacteria</taxon>
        <taxon>Pseudomonadati</taxon>
        <taxon>Spirochaetota</taxon>
        <taxon>Spirochaetia</taxon>
        <taxon>Leptospirales</taxon>
        <taxon>Leptospiraceae</taxon>
        <taxon>Leptospira</taxon>
    </lineage>
</organism>